<evidence type="ECO:0000256" key="1">
    <source>
        <dbReference type="ARBA" id="ARBA00022450"/>
    </source>
</evidence>
<comment type="caution">
    <text evidence="4">The sequence shown here is derived from an EMBL/GenBank/DDBJ whole genome shotgun (WGS) entry which is preliminary data.</text>
</comment>
<dbReference type="PANTHER" id="PTHR44845:SF4">
    <property type="entry name" value="NONRIBOSOMAL PEPTIDE SYNTHASE INPA"/>
    <property type="match status" value="1"/>
</dbReference>
<reference evidence="4" key="2">
    <citation type="journal article" date="2023" name="IMA Fungus">
        <title>Comparative genomic study of the Penicillium genus elucidates a diverse pangenome and 15 lateral gene transfer events.</title>
        <authorList>
            <person name="Petersen C."/>
            <person name="Sorensen T."/>
            <person name="Nielsen M.R."/>
            <person name="Sondergaard T.E."/>
            <person name="Sorensen J.L."/>
            <person name="Fitzpatrick D.A."/>
            <person name="Frisvad J.C."/>
            <person name="Nielsen K.L."/>
        </authorList>
    </citation>
    <scope>NUCLEOTIDE SEQUENCE</scope>
    <source>
        <strain evidence="4">IBT 17660</strain>
    </source>
</reference>
<dbReference type="EMBL" id="JAPWDO010000005">
    <property type="protein sequence ID" value="KAJ5471146.1"/>
    <property type="molecule type" value="Genomic_DNA"/>
</dbReference>
<evidence type="ECO:0000313" key="4">
    <source>
        <dbReference type="EMBL" id="KAJ5471146.1"/>
    </source>
</evidence>
<evidence type="ECO:0000256" key="2">
    <source>
        <dbReference type="ARBA" id="ARBA00022553"/>
    </source>
</evidence>
<dbReference type="AlphaFoldDB" id="A0A9W9WPJ3"/>
<dbReference type="SUPFAM" id="SSF51735">
    <property type="entry name" value="NAD(P)-binding Rossmann-fold domains"/>
    <property type="match status" value="1"/>
</dbReference>
<name>A0A9W9WPJ3_9EURO</name>
<dbReference type="SUPFAM" id="SSF56801">
    <property type="entry name" value="Acetyl-CoA synthetase-like"/>
    <property type="match status" value="2"/>
</dbReference>
<evidence type="ECO:0000313" key="5">
    <source>
        <dbReference type="Proteomes" id="UP001147760"/>
    </source>
</evidence>
<dbReference type="OrthoDB" id="416786at2759"/>
<dbReference type="InterPro" id="IPR042099">
    <property type="entry name" value="ANL_N_sf"/>
</dbReference>
<dbReference type="PANTHER" id="PTHR44845">
    <property type="entry name" value="CARRIER DOMAIN-CONTAINING PROTEIN"/>
    <property type="match status" value="1"/>
</dbReference>
<dbReference type="Pfam" id="PF07993">
    <property type="entry name" value="NAD_binding_4"/>
    <property type="match status" value="1"/>
</dbReference>
<dbReference type="InterPro" id="IPR013120">
    <property type="entry name" value="FAR_NAD-bd"/>
</dbReference>
<dbReference type="Gene3D" id="3.40.50.12780">
    <property type="entry name" value="N-terminal domain of ligase-like"/>
    <property type="match status" value="2"/>
</dbReference>
<evidence type="ECO:0000259" key="3">
    <source>
        <dbReference type="Pfam" id="PF07993"/>
    </source>
</evidence>
<reference evidence="4" key="1">
    <citation type="submission" date="2022-12" db="EMBL/GenBank/DDBJ databases">
        <authorList>
            <person name="Petersen C."/>
        </authorList>
    </citation>
    <scope>NUCLEOTIDE SEQUENCE</scope>
    <source>
        <strain evidence="4">IBT 17660</strain>
    </source>
</reference>
<sequence length="659" mass="74302">MKINKISTVASLDVERLRQINRNKSQAKRPPECLHVLINKHYSRNPEKIALASSSQSITYAQLDKSSAAISHCLMSKGGHPKNIGRGIGSVTCWITGPSNVHRLMPFGAEGELLIQSPYVAVGYLQDPDREAQTTLDPWFLERRPLMSQVKGTRVYRTGDLAKYNENGDLIFLGRQTGYVKIRGLRVDLGEVENAIISCLKSGRSAVILSEHEGQDVEIVAFVETTDYQDSQLAENMHGQLSKFLPEYMIPTVKKYQKTLNIGDLHKNNSTVCNIEDCLLGTKGPTKKTNQARNLMADLAKLKPKLGFVQSRHATVFLTSITGFLGSQVLRRLLEHPEIKCVIGLVRAKDEEQARRKVQQHGELGHWWQAGYQDRIEVWTGDLSKPKLGLEQSKWDSLSPTDEAKRVDGIIHNGARVNWMDSYEDLELVNIHSTIDILSGLSKMESPCPLIYVSGGTMGTWTGENPEAEKARTVIPGFIVGTQKEGIAHTEDFLWRLAFSIVRLKAVSQDLQYLTLAGVDQVSSLITNVFLYPEQYSSEVINCVDGVTVSTFCDAINRQMQMPIRRMGHQEWMKLLKKDVEEADFDHRFTPVLSWFEDNIRQFMVDQDHVPKNCYFGQKETIAALESSVRYMMDIGYLTQDKAHQRKQDKPAVFTRSSS</sequence>
<dbReference type="Proteomes" id="UP001147760">
    <property type="component" value="Unassembled WGS sequence"/>
</dbReference>
<keyword evidence="5" id="KW-1185">Reference proteome</keyword>
<keyword evidence="1" id="KW-0596">Phosphopantetheine</keyword>
<feature type="domain" description="Thioester reductase (TE)" evidence="3">
    <location>
        <begin position="318"/>
        <end position="462"/>
    </location>
</feature>
<accession>A0A9W9WPJ3</accession>
<dbReference type="Gene3D" id="3.40.50.720">
    <property type="entry name" value="NAD(P)-binding Rossmann-like Domain"/>
    <property type="match status" value="2"/>
</dbReference>
<dbReference type="InterPro" id="IPR045851">
    <property type="entry name" value="AMP-bd_C_sf"/>
</dbReference>
<keyword evidence="2" id="KW-0597">Phosphoprotein</keyword>
<organism evidence="4 5">
    <name type="scientific">Penicillium desertorum</name>
    <dbReference type="NCBI Taxonomy" id="1303715"/>
    <lineage>
        <taxon>Eukaryota</taxon>
        <taxon>Fungi</taxon>
        <taxon>Dikarya</taxon>
        <taxon>Ascomycota</taxon>
        <taxon>Pezizomycotina</taxon>
        <taxon>Eurotiomycetes</taxon>
        <taxon>Eurotiomycetidae</taxon>
        <taxon>Eurotiales</taxon>
        <taxon>Aspergillaceae</taxon>
        <taxon>Penicillium</taxon>
    </lineage>
</organism>
<dbReference type="Gene3D" id="3.30.300.30">
    <property type="match status" value="1"/>
</dbReference>
<dbReference type="InterPro" id="IPR036291">
    <property type="entry name" value="NAD(P)-bd_dom_sf"/>
</dbReference>
<gene>
    <name evidence="4" type="ORF">N7530_008503</name>
</gene>
<proteinExistence type="predicted"/>
<protein>
    <recommendedName>
        <fullName evidence="3">Thioester reductase (TE) domain-containing protein</fullName>
    </recommendedName>
</protein>